<dbReference type="AlphaFoldDB" id="A0A1I7YF32"/>
<accession>A0A1I7YF32</accession>
<proteinExistence type="predicted"/>
<dbReference type="WBParaSite" id="L893_g15720.t1">
    <property type="protein sequence ID" value="L893_g15720.t1"/>
    <property type="gene ID" value="L893_g15720"/>
</dbReference>
<sequence length="345" mass="38769">MCYLLENALKSVCSSCSFNFMFLPFLVRCFEQARTFNLFTVCGAWFTSSFSITLLHDAFTRSNGFIELCAYQATLAVSKPMDGDRATHIAVGCLSIIIPALFLPCYIRILMIFICSKRYRSLECYQIMVQMGVAQCLMSPSWILFGIAHLTQVDYGGLTALAYVLATSAIRAEAVLSLLLALNRLCIICRFKMPTMLFRLFNLLAWLIALAQSAILLSPIAGFTINPLIFRPGYDTQKPTSSIVGKVGNYFLMASFSLTFIIYVAVVGVLIYQKAEAHIKSTMRKERGILVYAGIRFLADYTCVFTYQVGPQFFPASYWTDIGVYFTYPANNLIIPIILYLSLYK</sequence>
<dbReference type="Proteomes" id="UP000095287">
    <property type="component" value="Unplaced"/>
</dbReference>
<feature type="transmembrane region" description="Helical" evidence="1">
    <location>
        <begin position="322"/>
        <end position="343"/>
    </location>
</feature>
<keyword evidence="1" id="KW-1133">Transmembrane helix</keyword>
<feature type="transmembrane region" description="Helical" evidence="1">
    <location>
        <begin position="250"/>
        <end position="272"/>
    </location>
</feature>
<name>A0A1I7YF32_9BILA</name>
<feature type="transmembrane region" description="Helical" evidence="1">
    <location>
        <begin position="293"/>
        <end position="310"/>
    </location>
</feature>
<feature type="transmembrane region" description="Helical" evidence="1">
    <location>
        <begin position="203"/>
        <end position="230"/>
    </location>
</feature>
<keyword evidence="1" id="KW-0472">Membrane</keyword>
<feature type="transmembrane region" description="Helical" evidence="1">
    <location>
        <begin position="160"/>
        <end position="182"/>
    </location>
</feature>
<protein>
    <submittedName>
        <fullName evidence="3">Serpentine Receptor, class T</fullName>
    </submittedName>
</protein>
<evidence type="ECO:0000313" key="2">
    <source>
        <dbReference type="Proteomes" id="UP000095287"/>
    </source>
</evidence>
<feature type="transmembrane region" description="Helical" evidence="1">
    <location>
        <begin position="89"/>
        <end position="115"/>
    </location>
</feature>
<evidence type="ECO:0000256" key="1">
    <source>
        <dbReference type="SAM" id="Phobius"/>
    </source>
</evidence>
<keyword evidence="2" id="KW-1185">Reference proteome</keyword>
<evidence type="ECO:0000313" key="3">
    <source>
        <dbReference type="WBParaSite" id="L893_g15720.t1"/>
    </source>
</evidence>
<reference evidence="3" key="1">
    <citation type="submission" date="2016-11" db="UniProtKB">
        <authorList>
            <consortium name="WormBaseParasite"/>
        </authorList>
    </citation>
    <scope>IDENTIFICATION</scope>
</reference>
<organism evidence="2 3">
    <name type="scientific">Steinernema glaseri</name>
    <dbReference type="NCBI Taxonomy" id="37863"/>
    <lineage>
        <taxon>Eukaryota</taxon>
        <taxon>Metazoa</taxon>
        <taxon>Ecdysozoa</taxon>
        <taxon>Nematoda</taxon>
        <taxon>Chromadorea</taxon>
        <taxon>Rhabditida</taxon>
        <taxon>Tylenchina</taxon>
        <taxon>Panagrolaimomorpha</taxon>
        <taxon>Strongyloidoidea</taxon>
        <taxon>Steinernematidae</taxon>
        <taxon>Steinernema</taxon>
    </lineage>
</organism>
<feature type="transmembrane region" description="Helical" evidence="1">
    <location>
        <begin position="36"/>
        <end position="55"/>
    </location>
</feature>
<keyword evidence="1" id="KW-0812">Transmembrane</keyword>
<feature type="transmembrane region" description="Helical" evidence="1">
    <location>
        <begin position="127"/>
        <end position="148"/>
    </location>
</feature>